<accession>A0A1E5CBF6</accession>
<dbReference type="SUPFAM" id="SSF141868">
    <property type="entry name" value="EAL domain-like"/>
    <property type="match status" value="1"/>
</dbReference>
<name>A0A1E5CBF6_9GAMM</name>
<evidence type="ECO:0000256" key="1">
    <source>
        <dbReference type="SAM" id="Phobius"/>
    </source>
</evidence>
<keyword evidence="1" id="KW-1133">Transmembrane helix</keyword>
<dbReference type="PROSITE" id="PS50883">
    <property type="entry name" value="EAL"/>
    <property type="match status" value="1"/>
</dbReference>
<dbReference type="PANTHER" id="PTHR33121">
    <property type="entry name" value="CYCLIC DI-GMP PHOSPHODIESTERASE PDEF"/>
    <property type="match status" value="1"/>
</dbReference>
<feature type="domain" description="EAL" evidence="2">
    <location>
        <begin position="243"/>
        <end position="491"/>
    </location>
</feature>
<dbReference type="CDD" id="cd01948">
    <property type="entry name" value="EAL"/>
    <property type="match status" value="1"/>
</dbReference>
<dbReference type="GO" id="GO:0071111">
    <property type="term" value="F:cyclic-guanylate-specific phosphodiesterase activity"/>
    <property type="evidence" value="ECO:0007669"/>
    <property type="project" value="InterPro"/>
</dbReference>
<dbReference type="Gene3D" id="3.20.20.450">
    <property type="entry name" value="EAL domain"/>
    <property type="match status" value="1"/>
</dbReference>
<dbReference type="EMBL" id="AJWN02000032">
    <property type="protein sequence ID" value="OEE62757.1"/>
    <property type="molecule type" value="Genomic_DNA"/>
</dbReference>
<dbReference type="Proteomes" id="UP000095039">
    <property type="component" value="Unassembled WGS sequence"/>
</dbReference>
<dbReference type="AlphaFoldDB" id="A0A1E5CBF6"/>
<dbReference type="Pfam" id="PF00563">
    <property type="entry name" value="EAL"/>
    <property type="match status" value="1"/>
</dbReference>
<dbReference type="PANTHER" id="PTHR33121:SF79">
    <property type="entry name" value="CYCLIC DI-GMP PHOSPHODIESTERASE PDED-RELATED"/>
    <property type="match status" value="1"/>
</dbReference>
<evidence type="ECO:0000313" key="4">
    <source>
        <dbReference type="Proteomes" id="UP000095039"/>
    </source>
</evidence>
<dbReference type="SMART" id="SM00052">
    <property type="entry name" value="EAL"/>
    <property type="match status" value="1"/>
</dbReference>
<evidence type="ECO:0000259" key="2">
    <source>
        <dbReference type="PROSITE" id="PS50883"/>
    </source>
</evidence>
<feature type="transmembrane region" description="Helical" evidence="1">
    <location>
        <begin position="215"/>
        <end position="237"/>
    </location>
</feature>
<dbReference type="RefSeq" id="WP_016958443.1">
    <property type="nucleotide sequence ID" value="NZ_AJWN02000032.1"/>
</dbReference>
<reference evidence="3 4" key="1">
    <citation type="journal article" date="2012" name="Science">
        <title>Ecological populations of bacteria act as socially cohesive units of antibiotic production and resistance.</title>
        <authorList>
            <person name="Cordero O.X."/>
            <person name="Wildschutte H."/>
            <person name="Kirkup B."/>
            <person name="Proehl S."/>
            <person name="Ngo L."/>
            <person name="Hussain F."/>
            <person name="Le Roux F."/>
            <person name="Mincer T."/>
            <person name="Polz M.F."/>
        </authorList>
    </citation>
    <scope>NUCLEOTIDE SEQUENCE [LARGE SCALE GENOMIC DNA]</scope>
    <source>
        <strain evidence="3 4">FF-454</strain>
    </source>
</reference>
<keyword evidence="4" id="KW-1185">Reference proteome</keyword>
<proteinExistence type="predicted"/>
<dbReference type="InterPro" id="IPR001633">
    <property type="entry name" value="EAL_dom"/>
</dbReference>
<gene>
    <name evidence="3" type="ORF">A1OK_19400</name>
</gene>
<keyword evidence="1" id="KW-0812">Transmembrane</keyword>
<dbReference type="InterPro" id="IPR050706">
    <property type="entry name" value="Cyclic-di-GMP_PDE-like"/>
</dbReference>
<evidence type="ECO:0000313" key="3">
    <source>
        <dbReference type="EMBL" id="OEE62757.1"/>
    </source>
</evidence>
<feature type="transmembrane region" description="Helical" evidence="1">
    <location>
        <begin position="9"/>
        <end position="29"/>
    </location>
</feature>
<comment type="caution">
    <text evidence="3">The sequence shown here is derived from an EMBL/GenBank/DDBJ whole genome shotgun (WGS) entry which is preliminary data.</text>
</comment>
<sequence length="491" mass="55924">MKFDKQDAVYYLVLLCVPLFFSVAFGLYLSKLTIDKHAEEFGAFYLQAVERKATVLATQVSMALSEPENCRVIQDRMALLPNVEHYITVKDGEILCQSNQFFDWVDLALLEKKIEPGIHSYRKIDADESSEKVLVVATEKTQNGQGFVVLTKPAFHEYLDLASSARYSKLTIWFGSATLVGECYADQVMENSVSSDKYHIRIGASASDSNVNKTMAMFVLSSMPIALLLSLLAHLLIRFFTPRFSLAEEIRRGMERKEFHLQYQPIYGKDNRLHGFEALARWQHPTMGSVSPEIFIPEIENQQLSMPFTRYVFKTVVEDMASLHFTQRYHLGVNVPPEFMCSDDLEDTLKATLKEFDRVNLSLTLEVTERQLLDEKAILQIDAVRDLGVRVAIDDFGVGHTSLSMLQRLKFDYLKIDKCFVDTVGVDSINAPVLESIIELAHRLNIDIVAEGVENEEQATFLADRGCEYQQGYFHDKPMSIEAVRSRHLMH</sequence>
<dbReference type="InterPro" id="IPR035919">
    <property type="entry name" value="EAL_sf"/>
</dbReference>
<organism evidence="3 4">
    <name type="scientific">Enterovibrio norvegicus FF-454</name>
    <dbReference type="NCBI Taxonomy" id="1185651"/>
    <lineage>
        <taxon>Bacteria</taxon>
        <taxon>Pseudomonadati</taxon>
        <taxon>Pseudomonadota</taxon>
        <taxon>Gammaproteobacteria</taxon>
        <taxon>Vibrionales</taxon>
        <taxon>Vibrionaceae</taxon>
        <taxon>Enterovibrio</taxon>
    </lineage>
</organism>
<keyword evidence="1" id="KW-0472">Membrane</keyword>
<protein>
    <submittedName>
        <fullName evidence="3">Signal protein</fullName>
    </submittedName>
</protein>